<dbReference type="Proteomes" id="UP001595444">
    <property type="component" value="Unassembled WGS sequence"/>
</dbReference>
<gene>
    <name evidence="2" type="ORF">ACFOKA_06715</name>
</gene>
<reference evidence="3" key="1">
    <citation type="journal article" date="2019" name="Int. J. Syst. Evol. Microbiol.">
        <title>The Global Catalogue of Microorganisms (GCM) 10K type strain sequencing project: providing services to taxonomists for standard genome sequencing and annotation.</title>
        <authorList>
            <consortium name="The Broad Institute Genomics Platform"/>
            <consortium name="The Broad Institute Genome Sequencing Center for Infectious Disease"/>
            <person name="Wu L."/>
            <person name="Ma J."/>
        </authorList>
    </citation>
    <scope>NUCLEOTIDE SEQUENCE [LARGE SCALE GENOMIC DNA]</scope>
    <source>
        <strain evidence="3">KCTC 62164</strain>
    </source>
</reference>
<proteinExistence type="predicted"/>
<dbReference type="RefSeq" id="WP_194215064.1">
    <property type="nucleotide sequence ID" value="NZ_CP061205.1"/>
</dbReference>
<comment type="caution">
    <text evidence="2">The sequence shown here is derived from an EMBL/GenBank/DDBJ whole genome shotgun (WGS) entry which is preliminary data.</text>
</comment>
<feature type="signal peptide" evidence="1">
    <location>
        <begin position="1"/>
        <end position="29"/>
    </location>
</feature>
<evidence type="ECO:0000313" key="2">
    <source>
        <dbReference type="EMBL" id="MFC3051587.1"/>
    </source>
</evidence>
<dbReference type="EMBL" id="JBHRSL010000004">
    <property type="protein sequence ID" value="MFC3051587.1"/>
    <property type="molecule type" value="Genomic_DNA"/>
</dbReference>
<evidence type="ECO:0000256" key="1">
    <source>
        <dbReference type="SAM" id="SignalP"/>
    </source>
</evidence>
<name>A0ABV7D379_9PROT</name>
<evidence type="ECO:0000313" key="3">
    <source>
        <dbReference type="Proteomes" id="UP001595444"/>
    </source>
</evidence>
<sequence length="250" mass="26792">MKHSSNHPMYTCLASIILASLYAASPAAASPYHTTGLDAADRPEIKILSEYESAGDDWSLEGPAIDATLPIVPGLETSVTFGKGWLKEDGLPSESGWLDTEIALKWEVIRVPEEGGFGLTTEPALFAPTGTHGIGSNEWQLEIPVILGWEQGRTSLRTFVAYATSLESHEDELGFGAVAEYDVTESLSLGVEVSGDVPLAYETGYALEGDVGFTWDMGNDLELQGRISHSLHTEDGISVIGAALFLEKAF</sequence>
<keyword evidence="3" id="KW-1185">Reference proteome</keyword>
<organism evidence="2 3">
    <name type="scientific">Kordiimonas pumila</name>
    <dbReference type="NCBI Taxonomy" id="2161677"/>
    <lineage>
        <taxon>Bacteria</taxon>
        <taxon>Pseudomonadati</taxon>
        <taxon>Pseudomonadota</taxon>
        <taxon>Alphaproteobacteria</taxon>
        <taxon>Kordiimonadales</taxon>
        <taxon>Kordiimonadaceae</taxon>
        <taxon>Kordiimonas</taxon>
    </lineage>
</organism>
<feature type="chain" id="PRO_5047106080" evidence="1">
    <location>
        <begin position="30"/>
        <end position="250"/>
    </location>
</feature>
<protein>
    <submittedName>
        <fullName evidence="2">Transporter</fullName>
    </submittedName>
</protein>
<accession>A0ABV7D379</accession>
<keyword evidence="1" id="KW-0732">Signal</keyword>